<accession>A0A7K3LWG5</accession>
<sequence>MYADSGYVVVNEVGEPYGPATLSRYWRDMLARYGVRHIRRHDARHTCATRMDLDGVSIAVASDWIGHTSAVFPMATYAGHASADDLKGAANALNKL</sequence>
<dbReference type="EMBL" id="JAADZU010000154">
    <property type="protein sequence ID" value="NDK92625.1"/>
    <property type="molecule type" value="Genomic_DNA"/>
</dbReference>
<gene>
    <name evidence="3" type="ORF">GYA93_24235</name>
</gene>
<dbReference type="GO" id="GO:0003677">
    <property type="term" value="F:DNA binding"/>
    <property type="evidence" value="ECO:0007669"/>
    <property type="project" value="InterPro"/>
</dbReference>
<keyword evidence="1" id="KW-0233">DNA recombination</keyword>
<dbReference type="RefSeq" id="WP_059039906.1">
    <property type="nucleotide sequence ID" value="NZ_JAADZU010000154.1"/>
</dbReference>
<evidence type="ECO:0000313" key="4">
    <source>
        <dbReference type="Proteomes" id="UP000466307"/>
    </source>
</evidence>
<evidence type="ECO:0000259" key="2">
    <source>
        <dbReference type="PROSITE" id="PS51898"/>
    </source>
</evidence>
<reference evidence="3 4" key="1">
    <citation type="submission" date="2020-01" db="EMBL/GenBank/DDBJ databases">
        <title>Investigation of new actinobacteria for the biodesulphurisation of diesel fuel.</title>
        <authorList>
            <person name="Athi Narayanan S.M."/>
        </authorList>
    </citation>
    <scope>NUCLEOTIDE SEQUENCE [LARGE SCALE GENOMIC DNA]</scope>
    <source>
        <strain evidence="3 4">213E</strain>
    </source>
</reference>
<dbReference type="GO" id="GO:0006310">
    <property type="term" value="P:DNA recombination"/>
    <property type="evidence" value="ECO:0007669"/>
    <property type="project" value="UniProtKB-KW"/>
</dbReference>
<dbReference type="InterPro" id="IPR002104">
    <property type="entry name" value="Integrase_catalytic"/>
</dbReference>
<dbReference type="SUPFAM" id="SSF56349">
    <property type="entry name" value="DNA breaking-rejoining enzymes"/>
    <property type="match status" value="1"/>
</dbReference>
<evidence type="ECO:0000313" key="3">
    <source>
        <dbReference type="EMBL" id="NDK92625.1"/>
    </source>
</evidence>
<dbReference type="GO" id="GO:0015074">
    <property type="term" value="P:DNA integration"/>
    <property type="evidence" value="ECO:0007669"/>
    <property type="project" value="InterPro"/>
</dbReference>
<name>A0A7K3LWG5_9ACTN</name>
<dbReference type="InterPro" id="IPR013762">
    <property type="entry name" value="Integrase-like_cat_sf"/>
</dbReference>
<keyword evidence="4" id="KW-1185">Reference proteome</keyword>
<dbReference type="Proteomes" id="UP000466307">
    <property type="component" value="Unassembled WGS sequence"/>
</dbReference>
<organism evidence="3 4">
    <name type="scientific">Gordonia desulfuricans</name>
    <dbReference type="NCBI Taxonomy" id="89051"/>
    <lineage>
        <taxon>Bacteria</taxon>
        <taxon>Bacillati</taxon>
        <taxon>Actinomycetota</taxon>
        <taxon>Actinomycetes</taxon>
        <taxon>Mycobacteriales</taxon>
        <taxon>Gordoniaceae</taxon>
        <taxon>Gordonia</taxon>
    </lineage>
</organism>
<proteinExistence type="predicted"/>
<feature type="domain" description="Tyr recombinase" evidence="2">
    <location>
        <begin position="1"/>
        <end position="91"/>
    </location>
</feature>
<protein>
    <submittedName>
        <fullName evidence="3">Tyrosine-type recombinase/integrase</fullName>
    </submittedName>
</protein>
<dbReference type="Gene3D" id="1.10.443.10">
    <property type="entry name" value="Intergrase catalytic core"/>
    <property type="match status" value="1"/>
</dbReference>
<dbReference type="Pfam" id="PF00589">
    <property type="entry name" value="Phage_integrase"/>
    <property type="match status" value="1"/>
</dbReference>
<dbReference type="AlphaFoldDB" id="A0A7K3LWG5"/>
<dbReference type="InterPro" id="IPR011010">
    <property type="entry name" value="DNA_brk_join_enz"/>
</dbReference>
<evidence type="ECO:0000256" key="1">
    <source>
        <dbReference type="ARBA" id="ARBA00023172"/>
    </source>
</evidence>
<comment type="caution">
    <text evidence="3">The sequence shown here is derived from an EMBL/GenBank/DDBJ whole genome shotgun (WGS) entry which is preliminary data.</text>
</comment>
<dbReference type="PROSITE" id="PS51898">
    <property type="entry name" value="TYR_RECOMBINASE"/>
    <property type="match status" value="1"/>
</dbReference>